<reference evidence="8" key="1">
    <citation type="submission" date="2015-09" db="EMBL/GenBank/DDBJ databases">
        <title>Scylla olivacea transcriptome.</title>
        <authorList>
            <person name="Ikhwanuddin M."/>
        </authorList>
    </citation>
    <scope>NUCLEOTIDE SEQUENCE</scope>
</reference>
<dbReference type="GO" id="GO:0003735">
    <property type="term" value="F:structural constituent of ribosome"/>
    <property type="evidence" value="ECO:0007669"/>
    <property type="project" value="InterPro"/>
</dbReference>
<dbReference type="EMBL" id="GDRN01016325">
    <property type="protein sequence ID" value="JAI67840.1"/>
    <property type="molecule type" value="Transcribed_RNA"/>
</dbReference>
<dbReference type="GO" id="GO:0005743">
    <property type="term" value="C:mitochondrial inner membrane"/>
    <property type="evidence" value="ECO:0007669"/>
    <property type="project" value="UniProtKB-ARBA"/>
</dbReference>
<dbReference type="GO" id="GO:0008097">
    <property type="term" value="F:5S rRNA binding"/>
    <property type="evidence" value="ECO:0007669"/>
    <property type="project" value="TreeGrafter"/>
</dbReference>
<dbReference type="AlphaFoldDB" id="A0A0N7ZDP7"/>
<keyword evidence="5" id="KW-0687">Ribonucleoprotein</keyword>
<dbReference type="GO" id="GO:1990904">
    <property type="term" value="C:ribonucleoprotein complex"/>
    <property type="evidence" value="ECO:0007669"/>
    <property type="project" value="UniProtKB-KW"/>
</dbReference>
<dbReference type="Gene3D" id="3.30.420.80">
    <property type="entry name" value="Ribosomal protein S11"/>
    <property type="match status" value="1"/>
</dbReference>
<evidence type="ECO:0000256" key="7">
    <source>
        <dbReference type="ARBA" id="ARBA00082661"/>
    </source>
</evidence>
<evidence type="ECO:0000313" key="8">
    <source>
        <dbReference type="EMBL" id="JAI67840.1"/>
    </source>
</evidence>
<dbReference type="PANTHER" id="PTHR12899:SF3">
    <property type="entry name" value="LARGE RIBOSOMAL SUBUNIT PROTEIN UL18M"/>
    <property type="match status" value="1"/>
</dbReference>
<name>A0A0N7ZDP7_SCYOL</name>
<dbReference type="FunFam" id="3.30.420.80:FF:000005">
    <property type="entry name" value="39S ribosomal protein L18, mitochondrial"/>
    <property type="match status" value="1"/>
</dbReference>
<comment type="subcellular location">
    <subcellularLocation>
        <location evidence="1">Mitochondrion</location>
    </subcellularLocation>
</comment>
<dbReference type="InterPro" id="IPR036967">
    <property type="entry name" value="Ribosomal_uS11_sf"/>
</dbReference>
<keyword evidence="4" id="KW-0496">Mitochondrion</keyword>
<protein>
    <recommendedName>
        <fullName evidence="6">Large ribosomal subunit protein uL18m</fullName>
    </recommendedName>
    <alternativeName>
        <fullName evidence="7">39S ribosomal protein L18, mitochondrial</fullName>
    </alternativeName>
</protein>
<evidence type="ECO:0000256" key="5">
    <source>
        <dbReference type="ARBA" id="ARBA00023274"/>
    </source>
</evidence>
<proteinExistence type="inferred from homology"/>
<evidence type="ECO:0000256" key="6">
    <source>
        <dbReference type="ARBA" id="ARBA00069051"/>
    </source>
</evidence>
<accession>A0A0N7ZDP7</accession>
<keyword evidence="3" id="KW-0689">Ribosomal protein</keyword>
<dbReference type="PANTHER" id="PTHR12899">
    <property type="entry name" value="39S RIBOSOMAL PROTEIN L18, MITOCHONDRIAL"/>
    <property type="match status" value="1"/>
</dbReference>
<dbReference type="GO" id="GO:0006412">
    <property type="term" value="P:translation"/>
    <property type="evidence" value="ECO:0007669"/>
    <property type="project" value="InterPro"/>
</dbReference>
<dbReference type="GO" id="GO:0005840">
    <property type="term" value="C:ribosome"/>
    <property type="evidence" value="ECO:0007669"/>
    <property type="project" value="UniProtKB-KW"/>
</dbReference>
<dbReference type="SUPFAM" id="SSF53137">
    <property type="entry name" value="Translational machinery components"/>
    <property type="match status" value="1"/>
</dbReference>
<dbReference type="InterPro" id="IPR005484">
    <property type="entry name" value="Ribosomal_uL18_bac/plant/anim"/>
</dbReference>
<evidence type="ECO:0000256" key="1">
    <source>
        <dbReference type="ARBA" id="ARBA00004173"/>
    </source>
</evidence>
<dbReference type="CDD" id="cd00432">
    <property type="entry name" value="Ribosomal_L18_L5e"/>
    <property type="match status" value="1"/>
</dbReference>
<organism evidence="8">
    <name type="scientific">Scylla olivacea</name>
    <name type="common">Orange mud crab</name>
    <name type="synonym">Cancer olivacea</name>
    <dbReference type="NCBI Taxonomy" id="85551"/>
    <lineage>
        <taxon>Eukaryota</taxon>
        <taxon>Metazoa</taxon>
        <taxon>Ecdysozoa</taxon>
        <taxon>Arthropoda</taxon>
        <taxon>Crustacea</taxon>
        <taxon>Multicrustacea</taxon>
        <taxon>Malacostraca</taxon>
        <taxon>Eumalacostraca</taxon>
        <taxon>Eucarida</taxon>
        <taxon>Decapoda</taxon>
        <taxon>Pleocyemata</taxon>
        <taxon>Brachyura</taxon>
        <taxon>Eubrachyura</taxon>
        <taxon>Portunoidea</taxon>
        <taxon>Portunidae</taxon>
        <taxon>Portuninae</taxon>
        <taxon>Scylla</taxon>
    </lineage>
</organism>
<evidence type="ECO:0000256" key="3">
    <source>
        <dbReference type="ARBA" id="ARBA00022980"/>
    </source>
</evidence>
<evidence type="ECO:0000256" key="4">
    <source>
        <dbReference type="ARBA" id="ARBA00023128"/>
    </source>
</evidence>
<sequence length="204" mass="22873">MLPLGSVCPLGVRMLGVHSRVPVVTCVRGITYGENDAVNPNFVNRNPRNMEMLRLARKPEGWNLEASSRTYWYKLVLEKSNRHSTGWVEHHTGTAVVSASTREWAIKQHLYSTTDTNAVYNIGCILARRCLESGISEVYTELDQYAESSGKIQKFLSAMKEGGVELKEPHFIHELSVGMFSRRRPALPWQVQEEGISSAPSPVS</sequence>
<evidence type="ECO:0000256" key="2">
    <source>
        <dbReference type="ARBA" id="ARBA00007116"/>
    </source>
</evidence>
<comment type="similarity">
    <text evidence="2">Belongs to the universal ribosomal protein uL18 family.</text>
</comment>
<dbReference type="InterPro" id="IPR057268">
    <property type="entry name" value="Ribosomal_L18"/>
</dbReference>